<evidence type="ECO:0000313" key="13">
    <source>
        <dbReference type="EMBL" id="KAL2268474.1"/>
    </source>
</evidence>
<feature type="compositionally biased region" description="Basic and acidic residues" evidence="11">
    <location>
        <begin position="460"/>
        <end position="476"/>
    </location>
</feature>
<dbReference type="Pfam" id="PF11987">
    <property type="entry name" value="IF-2"/>
    <property type="match status" value="1"/>
</dbReference>
<dbReference type="CDD" id="cd03702">
    <property type="entry name" value="IF2_mtIF2_II"/>
    <property type="match status" value="1"/>
</dbReference>
<evidence type="ECO:0000256" key="9">
    <source>
        <dbReference type="ARBA" id="ARBA00025162"/>
    </source>
</evidence>
<evidence type="ECO:0000256" key="11">
    <source>
        <dbReference type="SAM" id="MobiDB-lite"/>
    </source>
</evidence>
<dbReference type="NCBIfam" id="TIGR00231">
    <property type="entry name" value="small_GTP"/>
    <property type="match status" value="1"/>
</dbReference>
<feature type="region of interest" description="Disordered" evidence="11">
    <location>
        <begin position="620"/>
        <end position="644"/>
    </location>
</feature>
<dbReference type="GeneID" id="98124330"/>
<evidence type="ECO:0000256" key="2">
    <source>
        <dbReference type="ARBA" id="ARBA00007733"/>
    </source>
</evidence>
<dbReference type="InterPro" id="IPR027417">
    <property type="entry name" value="P-loop_NTPase"/>
</dbReference>
<feature type="compositionally biased region" description="Basic and acidic residues" evidence="11">
    <location>
        <begin position="437"/>
        <end position="449"/>
    </location>
</feature>
<reference evidence="13 14" key="1">
    <citation type="journal article" date="2024" name="Commun. Biol.">
        <title>Comparative genomic analysis of thermophilic fungi reveals convergent evolutionary adaptations and gene losses.</title>
        <authorList>
            <person name="Steindorff A.S."/>
            <person name="Aguilar-Pontes M.V."/>
            <person name="Robinson A.J."/>
            <person name="Andreopoulos B."/>
            <person name="LaButti K."/>
            <person name="Kuo A."/>
            <person name="Mondo S."/>
            <person name="Riley R."/>
            <person name="Otillar R."/>
            <person name="Haridas S."/>
            <person name="Lipzen A."/>
            <person name="Grimwood J."/>
            <person name="Schmutz J."/>
            <person name="Clum A."/>
            <person name="Reid I.D."/>
            <person name="Moisan M.C."/>
            <person name="Butler G."/>
            <person name="Nguyen T.T.M."/>
            <person name="Dewar K."/>
            <person name="Conant G."/>
            <person name="Drula E."/>
            <person name="Henrissat B."/>
            <person name="Hansel C."/>
            <person name="Singer S."/>
            <person name="Hutchinson M.I."/>
            <person name="de Vries R.P."/>
            <person name="Natvig D.O."/>
            <person name="Powell A.J."/>
            <person name="Tsang A."/>
            <person name="Grigoriev I.V."/>
        </authorList>
    </citation>
    <scope>NUCLEOTIDE SEQUENCE [LARGE SCALE GENOMIC DNA]</scope>
    <source>
        <strain evidence="13 14">ATCC 22073</strain>
    </source>
</reference>
<dbReference type="PROSITE" id="PS01176">
    <property type="entry name" value="IF2"/>
    <property type="match status" value="1"/>
</dbReference>
<keyword evidence="5" id="KW-0648">Protein biosynthesis</keyword>
<comment type="caution">
    <text evidence="13">The sequence shown here is derived from an EMBL/GenBank/DDBJ whole genome shotgun (WGS) entry which is preliminary data.</text>
</comment>
<dbReference type="HAMAP" id="MF_00100_B">
    <property type="entry name" value="IF_2_B"/>
    <property type="match status" value="1"/>
</dbReference>
<dbReference type="EMBL" id="JAZGUE010000003">
    <property type="protein sequence ID" value="KAL2268474.1"/>
    <property type="molecule type" value="Genomic_DNA"/>
</dbReference>
<protein>
    <recommendedName>
        <fullName evidence="10">Translation initiation factor IF-2, mitochondrial</fullName>
    </recommendedName>
</protein>
<dbReference type="CDD" id="cd01887">
    <property type="entry name" value="IF2_eIF5B"/>
    <property type="match status" value="1"/>
</dbReference>
<dbReference type="InterPro" id="IPR005225">
    <property type="entry name" value="Small_GTP-bd"/>
</dbReference>
<comment type="function">
    <text evidence="9">One of the essential components for the initiation of protein synthesis. Protects formylmethionyl-tRNA from spontaneous hydrolysis and promotes its binding to the 30S ribosomal subunits. Also involved in the hydrolysis of GTP during the formation of the 70S ribosomal complex.</text>
</comment>
<proteinExistence type="inferred from homology"/>
<evidence type="ECO:0000256" key="1">
    <source>
        <dbReference type="ARBA" id="ARBA00004173"/>
    </source>
</evidence>
<keyword evidence="8" id="KW-0342">GTP-binding</keyword>
<feature type="compositionally biased region" description="Polar residues" evidence="11">
    <location>
        <begin position="172"/>
        <end position="193"/>
    </location>
</feature>
<dbReference type="InterPro" id="IPR044145">
    <property type="entry name" value="IF2_II"/>
</dbReference>
<organism evidence="13 14">
    <name type="scientific">Remersonia thermophila</name>
    <dbReference type="NCBI Taxonomy" id="72144"/>
    <lineage>
        <taxon>Eukaryota</taxon>
        <taxon>Fungi</taxon>
        <taxon>Dikarya</taxon>
        <taxon>Ascomycota</taxon>
        <taxon>Pezizomycotina</taxon>
        <taxon>Sordariomycetes</taxon>
        <taxon>Sordariomycetidae</taxon>
        <taxon>Sordariales</taxon>
        <taxon>Sordariales incertae sedis</taxon>
        <taxon>Remersonia</taxon>
    </lineage>
</organism>
<feature type="region of interest" description="Disordered" evidence="11">
    <location>
        <begin position="922"/>
        <end position="953"/>
    </location>
</feature>
<dbReference type="InterPro" id="IPR009000">
    <property type="entry name" value="Transl_B-barrel_sf"/>
</dbReference>
<dbReference type="InterPro" id="IPR006847">
    <property type="entry name" value="IF2_N"/>
</dbReference>
<keyword evidence="4" id="KW-0547">Nucleotide-binding</keyword>
<dbReference type="Pfam" id="PF00009">
    <property type="entry name" value="GTP_EFTU"/>
    <property type="match status" value="1"/>
</dbReference>
<comment type="subcellular location">
    <subcellularLocation>
        <location evidence="1">Mitochondrion</location>
    </subcellularLocation>
</comment>
<dbReference type="PRINTS" id="PR01217">
    <property type="entry name" value="PRICHEXTENSN"/>
</dbReference>
<dbReference type="SUPFAM" id="SSF52540">
    <property type="entry name" value="P-loop containing nucleoside triphosphate hydrolases"/>
    <property type="match status" value="1"/>
</dbReference>
<keyword evidence="6" id="KW-0809">Transit peptide</keyword>
<evidence type="ECO:0000256" key="7">
    <source>
        <dbReference type="ARBA" id="ARBA00023128"/>
    </source>
</evidence>
<gene>
    <name evidence="13" type="ORF">VTJ83DRAFT_3320</name>
</gene>
<keyword evidence="3" id="KW-0396">Initiation factor</keyword>
<dbReference type="PROSITE" id="PS51722">
    <property type="entry name" value="G_TR_2"/>
    <property type="match status" value="1"/>
</dbReference>
<comment type="similarity">
    <text evidence="2">Belongs to the TRAFAC class translation factor GTPase superfamily. Classic translation factor GTPase family. IF-2 subfamily.</text>
</comment>
<dbReference type="InterPro" id="IPR053905">
    <property type="entry name" value="EF-G-like_DII"/>
</dbReference>
<dbReference type="Pfam" id="PF04760">
    <property type="entry name" value="IF2_N"/>
    <property type="match status" value="1"/>
</dbReference>
<keyword evidence="14" id="KW-1185">Reference proteome</keyword>
<feature type="compositionally biased region" description="Basic and acidic residues" evidence="11">
    <location>
        <begin position="493"/>
        <end position="511"/>
    </location>
</feature>
<dbReference type="Proteomes" id="UP001600064">
    <property type="component" value="Unassembled WGS sequence"/>
</dbReference>
<evidence type="ECO:0000313" key="14">
    <source>
        <dbReference type="Proteomes" id="UP001600064"/>
    </source>
</evidence>
<dbReference type="InterPro" id="IPR023115">
    <property type="entry name" value="TIF_IF2_dom3"/>
</dbReference>
<dbReference type="InterPro" id="IPR036925">
    <property type="entry name" value="TIF_IF2_dom3_sf"/>
</dbReference>
<feature type="compositionally biased region" description="Pro residues" evidence="11">
    <location>
        <begin position="127"/>
        <end position="161"/>
    </location>
</feature>
<dbReference type="PANTHER" id="PTHR43381">
    <property type="entry name" value="TRANSLATION INITIATION FACTOR IF-2-RELATED"/>
    <property type="match status" value="1"/>
</dbReference>
<dbReference type="Pfam" id="PF22042">
    <property type="entry name" value="EF-G_D2"/>
    <property type="match status" value="1"/>
</dbReference>
<feature type="compositionally biased region" description="Pro residues" evidence="11">
    <location>
        <begin position="287"/>
        <end position="328"/>
    </location>
</feature>
<dbReference type="InterPro" id="IPR000795">
    <property type="entry name" value="T_Tr_GTP-bd_dom"/>
</dbReference>
<evidence type="ECO:0000256" key="10">
    <source>
        <dbReference type="ARBA" id="ARBA00044200"/>
    </source>
</evidence>
<dbReference type="InterPro" id="IPR015760">
    <property type="entry name" value="TIF_IF2"/>
</dbReference>
<evidence type="ECO:0000256" key="8">
    <source>
        <dbReference type="ARBA" id="ARBA00023134"/>
    </source>
</evidence>
<feature type="region of interest" description="Disordered" evidence="11">
    <location>
        <begin position="82"/>
        <end position="107"/>
    </location>
</feature>
<evidence type="ECO:0000256" key="3">
    <source>
        <dbReference type="ARBA" id="ARBA00022540"/>
    </source>
</evidence>
<dbReference type="RefSeq" id="XP_070867198.1">
    <property type="nucleotide sequence ID" value="XM_071009686.1"/>
</dbReference>
<dbReference type="SUPFAM" id="SSF50447">
    <property type="entry name" value="Translation proteins"/>
    <property type="match status" value="2"/>
</dbReference>
<feature type="compositionally biased region" description="Low complexity" evidence="11">
    <location>
        <begin position="209"/>
        <end position="226"/>
    </location>
</feature>
<feature type="region of interest" description="Disordered" evidence="11">
    <location>
        <begin position="127"/>
        <end position="424"/>
    </location>
</feature>
<feature type="domain" description="Tr-type G" evidence="12">
    <location>
        <begin position="643"/>
        <end position="820"/>
    </location>
</feature>
<dbReference type="CDD" id="cd03692">
    <property type="entry name" value="mtIF2_IVc"/>
    <property type="match status" value="1"/>
</dbReference>
<sequence length="1172" mass="125297">MMRHGLWQQKQRRPSACLLCRFISRSAPPSTPPSSRSSFRLALRPLTTTGDGIGKPRNLSTLARHLPQSSIVAGQRSHGVLDLPSVSPSRPALPTVRPLGGPLMPRRSYSAPKLPAWATQPPPPVVAPPPKVPAWATQPPPPVVAPPPKSPPAPAPQPVNVPPAQAAPARTETGSGSPSPQAPTSRAQPPSSTAASPQKSAPAEPPKPAQAAPAPSANTPSANAPAAPSPKPSPPSTGTQSVASTPQSPPTEAPQPAHVPSATATPAASIRKPPAPPAPTMPAWASQPPPPVVAPPPKLPSWAAQPPPPVVAPPPRPSPPAQAPPQPAAPEALESQARGNPASQQKGKTSPGGLQDLTKSLLAAMPASGVLNSLTNAESDTEWKNLTRRGRTRPVPEVPKGTPSQTSGGDPWTALETSTSASGEEAWKLLEKSVNEANKDKSAAKKSEDEQWAWAEGFTEDTRRAKTQRIARELQEKQTQSPAAGFSYAAGSESDRRKADRRREREREARERPKRSGGRRRNDEDEEDDWDEDLYEERRRRKAEREAEKRRQAELAAAAPTPIFLPEYISVTNLAVALGQKVDAFVRQLEEFGFEDVGKDNILTGETAALVAQEYGFDPTVDTGESEDLKPRPPAEDPSSLPLRPPVVTIMGHVDHGKTTLLDYLRKSSIVSQEHGGITQHIGAFSVTLSSGKQITFLDTPGHAAFLAMRQRGAFVTDMVVLVVAADDSVMPQTLEAIKHARAANVPIIVAINKVDKPEANVDRVKADLAAHGVEIEDYGGDVQVVCVSGKTGQGMADLEENILLLAEMLDIRAEQDGPVEGWVLESTIKPVGRVATVLVKRGTLRRGNHVVAGCVHAKVRLMRNEAGVEVDEAPPGTAVEVLGWKEPPEAGDQVLQAPDESRAKAAVRYREEIRERGEAIAQMAQQEQDRRDKERQKALEEAAASASADAAADADAETAASSRITYVPFVIKGDVRGSVEAVSAALQEQGNHEVRAKVLVAAPGQLTESDVEHAAVSGATIINFNLPVPNPIRRMAADAKVPILEHNVIYHLIEAVRGKLSDALPTVVVKKVMGEAEVLQIFPINVRGRRFKNIAGCRVGNGVIKKGSRARVIRGGENVYEGTIETLKHVKKDVDEMRKGSECGMSFAGWDELQEGDIIQTYEEIAEKRSL</sequence>
<evidence type="ECO:0000256" key="6">
    <source>
        <dbReference type="ARBA" id="ARBA00022946"/>
    </source>
</evidence>
<evidence type="ECO:0000256" key="5">
    <source>
        <dbReference type="ARBA" id="ARBA00022917"/>
    </source>
</evidence>
<dbReference type="InterPro" id="IPR000178">
    <property type="entry name" value="TF_IF2_bacterial-like"/>
</dbReference>
<feature type="region of interest" description="Disordered" evidence="11">
    <location>
        <begin position="437"/>
        <end position="531"/>
    </location>
</feature>
<dbReference type="NCBIfam" id="TIGR00487">
    <property type="entry name" value="IF-2"/>
    <property type="match status" value="1"/>
</dbReference>
<feature type="compositionally biased region" description="Low complexity" evidence="11">
    <location>
        <begin position="942"/>
        <end position="953"/>
    </location>
</feature>
<feature type="compositionally biased region" description="Basic and acidic residues" evidence="11">
    <location>
        <begin position="928"/>
        <end position="941"/>
    </location>
</feature>
<dbReference type="Gene3D" id="3.40.50.10050">
    <property type="entry name" value="Translation initiation factor IF- 2, domain 3"/>
    <property type="match status" value="1"/>
</dbReference>
<keyword evidence="7" id="KW-0496">Mitochondrion</keyword>
<dbReference type="Gene3D" id="3.40.50.300">
    <property type="entry name" value="P-loop containing nucleotide triphosphate hydrolases"/>
    <property type="match status" value="1"/>
</dbReference>
<dbReference type="PANTHER" id="PTHR43381:SF20">
    <property type="entry name" value="TRANSLATION INITIATION FACTOR IF-2, MITOCHONDRIAL"/>
    <property type="match status" value="1"/>
</dbReference>
<evidence type="ECO:0000259" key="12">
    <source>
        <dbReference type="PROSITE" id="PS51722"/>
    </source>
</evidence>
<dbReference type="SUPFAM" id="SSF52156">
    <property type="entry name" value="Initiation factor IF2/eIF5b, domain 3"/>
    <property type="match status" value="1"/>
</dbReference>
<evidence type="ECO:0000256" key="4">
    <source>
        <dbReference type="ARBA" id="ARBA00022741"/>
    </source>
</evidence>
<name>A0ABR4DEL3_9PEZI</name>
<dbReference type="Gene3D" id="2.40.30.10">
    <property type="entry name" value="Translation factors"/>
    <property type="match status" value="2"/>
</dbReference>
<accession>A0ABR4DEL3</accession>